<dbReference type="EMBL" id="SKBN01000202">
    <property type="protein sequence ID" value="TGJ80783.1"/>
    <property type="molecule type" value="Genomic_DNA"/>
</dbReference>
<dbReference type="Proteomes" id="UP000297716">
    <property type="component" value="Unassembled WGS sequence"/>
</dbReference>
<protein>
    <submittedName>
        <fullName evidence="2">Uncharacterized protein</fullName>
    </submittedName>
</protein>
<evidence type="ECO:0000313" key="3">
    <source>
        <dbReference type="Proteomes" id="UP000297716"/>
    </source>
</evidence>
<dbReference type="OrthoDB" id="5394557at2759"/>
<evidence type="ECO:0000313" key="2">
    <source>
        <dbReference type="EMBL" id="TGJ80783.1"/>
    </source>
</evidence>
<feature type="region of interest" description="Disordered" evidence="1">
    <location>
        <begin position="314"/>
        <end position="388"/>
    </location>
</feature>
<feature type="region of interest" description="Disordered" evidence="1">
    <location>
        <begin position="1"/>
        <end position="20"/>
    </location>
</feature>
<evidence type="ECO:0000256" key="1">
    <source>
        <dbReference type="SAM" id="MobiDB-lite"/>
    </source>
</evidence>
<feature type="region of interest" description="Disordered" evidence="1">
    <location>
        <begin position="41"/>
        <end position="84"/>
    </location>
</feature>
<feature type="compositionally biased region" description="Basic and acidic residues" evidence="1">
    <location>
        <begin position="1"/>
        <end position="11"/>
    </location>
</feature>
<proteinExistence type="predicted"/>
<name>A0A4Z0YQP1_9PEZI</name>
<feature type="compositionally biased region" description="Polar residues" evidence="1">
    <location>
        <begin position="41"/>
        <end position="51"/>
    </location>
</feature>
<feature type="compositionally biased region" description="Low complexity" evidence="1">
    <location>
        <begin position="68"/>
        <end position="84"/>
    </location>
</feature>
<sequence>MTDREESDQPRKRIAVAVSSTERHFKDSDYTYNLEAARTYAHQSPGATSPLGSLPQYTHDIATGDGLTPYRQTSYPYSSSSSKGYYPTMSGWASAYPDDGSNVDYSLNYSSYQMINQEAPPLVPGYSQYNTRKSVYVDPEAPSYSYGNLAHRPAVNSDSQGFSLSSMAASLPSASERLHSSVNRTLTSSSSYRTDGITTPYSNTKASSSNGIPDVAYSNLQPTFESPYSTTGTLAPTIAHRPSSHADTAVYPPGATTASDQLYTSGEQAMRPTEDASGGLGYVYGENKLGGSRRDSHSSGGVSANSLLSNGHVYVPESHSAHPTPHPYVVSSAPSTSHGRGIVDGSTTSGSGAGTGHGGRGGRGSGSSGSSHRPSDSQRRSAGSLRGG</sequence>
<reference evidence="2 3" key="1">
    <citation type="submission" date="2019-03" db="EMBL/GenBank/DDBJ databases">
        <title>Draft genome sequence of Xylaria hypoxylon DSM 108379, a ubiquitous saprotrophic-parasitic fungi on hardwood.</title>
        <authorList>
            <person name="Buettner E."/>
            <person name="Leonhardt S."/>
            <person name="Gebauer A.M."/>
            <person name="Liers C."/>
            <person name="Hofrichter M."/>
            <person name="Kellner H."/>
        </authorList>
    </citation>
    <scope>NUCLEOTIDE SEQUENCE [LARGE SCALE GENOMIC DNA]</scope>
    <source>
        <strain evidence="2 3">DSM 108379</strain>
    </source>
</reference>
<feature type="compositionally biased region" description="Gly residues" evidence="1">
    <location>
        <begin position="351"/>
        <end position="367"/>
    </location>
</feature>
<dbReference type="STRING" id="37992.A0A4Z0YQP1"/>
<organism evidence="2 3">
    <name type="scientific">Xylaria hypoxylon</name>
    <dbReference type="NCBI Taxonomy" id="37992"/>
    <lineage>
        <taxon>Eukaryota</taxon>
        <taxon>Fungi</taxon>
        <taxon>Dikarya</taxon>
        <taxon>Ascomycota</taxon>
        <taxon>Pezizomycotina</taxon>
        <taxon>Sordariomycetes</taxon>
        <taxon>Xylariomycetidae</taxon>
        <taxon>Xylariales</taxon>
        <taxon>Xylariaceae</taxon>
        <taxon>Xylaria</taxon>
    </lineage>
</organism>
<keyword evidence="3" id="KW-1185">Reference proteome</keyword>
<comment type="caution">
    <text evidence="2">The sequence shown here is derived from an EMBL/GenBank/DDBJ whole genome shotgun (WGS) entry which is preliminary data.</text>
</comment>
<gene>
    <name evidence="2" type="ORF">E0Z10_g7984</name>
</gene>
<dbReference type="AlphaFoldDB" id="A0A4Z0YQP1"/>
<accession>A0A4Z0YQP1</accession>